<dbReference type="InterPro" id="IPR050695">
    <property type="entry name" value="N-acetylmuramoyl_amidase_3"/>
</dbReference>
<dbReference type="AlphaFoldDB" id="A0A6S6UGU9"/>
<protein>
    <recommendedName>
        <fullName evidence="2">N-acetylmuramoyl-L-alanine amidase</fullName>
        <ecNumber evidence="2">3.5.1.28</ecNumber>
    </recommendedName>
</protein>
<keyword evidence="3 6" id="KW-0378">Hydrolase</keyword>
<dbReference type="PANTHER" id="PTHR30404">
    <property type="entry name" value="N-ACETYLMURAMOYL-L-ALANINE AMIDASE"/>
    <property type="match status" value="1"/>
</dbReference>
<evidence type="ECO:0000313" key="6">
    <source>
        <dbReference type="EMBL" id="CAA6827236.1"/>
    </source>
</evidence>
<dbReference type="EC" id="3.5.1.28" evidence="2"/>
<dbReference type="GO" id="GO:0030288">
    <property type="term" value="C:outer membrane-bounded periplasmic space"/>
    <property type="evidence" value="ECO:0007669"/>
    <property type="project" value="TreeGrafter"/>
</dbReference>
<dbReference type="SMART" id="SM00646">
    <property type="entry name" value="Ami_3"/>
    <property type="match status" value="1"/>
</dbReference>
<comment type="catalytic activity">
    <reaction evidence="1">
        <text>Hydrolyzes the link between N-acetylmuramoyl residues and L-amino acid residues in certain cell-wall glycopeptides.</text>
        <dbReference type="EC" id="3.5.1.28"/>
    </reaction>
</comment>
<organism evidence="6">
    <name type="scientific">uncultured Aureispira sp</name>
    <dbReference type="NCBI Taxonomy" id="1331704"/>
    <lineage>
        <taxon>Bacteria</taxon>
        <taxon>Pseudomonadati</taxon>
        <taxon>Bacteroidota</taxon>
        <taxon>Saprospiria</taxon>
        <taxon>Saprospirales</taxon>
        <taxon>Saprospiraceae</taxon>
        <taxon>Aureispira</taxon>
        <taxon>environmental samples</taxon>
    </lineage>
</organism>
<dbReference type="GO" id="GO:0008745">
    <property type="term" value="F:N-acetylmuramoyl-L-alanine amidase activity"/>
    <property type="evidence" value="ECO:0007669"/>
    <property type="project" value="UniProtKB-EC"/>
</dbReference>
<evidence type="ECO:0000256" key="4">
    <source>
        <dbReference type="SAM" id="MobiDB-lite"/>
    </source>
</evidence>
<dbReference type="InterPro" id="IPR002508">
    <property type="entry name" value="MurNAc-LAA_cat"/>
</dbReference>
<evidence type="ECO:0000256" key="2">
    <source>
        <dbReference type="ARBA" id="ARBA00011901"/>
    </source>
</evidence>
<feature type="domain" description="MurNAc-LAA" evidence="5">
    <location>
        <begin position="95"/>
        <end position="255"/>
    </location>
</feature>
<accession>A0A6S6UGU9</accession>
<reference evidence="6" key="1">
    <citation type="submission" date="2020-01" db="EMBL/GenBank/DDBJ databases">
        <authorList>
            <person name="Meier V. D."/>
            <person name="Meier V D."/>
        </authorList>
    </citation>
    <scope>NUCLEOTIDE SEQUENCE</scope>
    <source>
        <strain evidence="6">HLG_WM_MAG_10</strain>
    </source>
</reference>
<dbReference type="Pfam" id="PF01520">
    <property type="entry name" value="Amidase_3"/>
    <property type="match status" value="1"/>
</dbReference>
<dbReference type="EMBL" id="CACVAQ010000397">
    <property type="protein sequence ID" value="CAA6827236.1"/>
    <property type="molecule type" value="Genomic_DNA"/>
</dbReference>
<dbReference type="CDD" id="cd02696">
    <property type="entry name" value="MurNAc-LAA"/>
    <property type="match status" value="1"/>
</dbReference>
<feature type="compositionally biased region" description="Polar residues" evidence="4">
    <location>
        <begin position="279"/>
        <end position="290"/>
    </location>
</feature>
<dbReference type="FunFam" id="3.40.630.40:FF:000005">
    <property type="entry name" value="N-acetylmuramoyl-L-alanine amidase (AmiA)"/>
    <property type="match status" value="1"/>
</dbReference>
<dbReference type="PANTHER" id="PTHR30404:SF0">
    <property type="entry name" value="N-ACETYLMURAMOYL-L-ALANINE AMIDASE AMIC"/>
    <property type="match status" value="1"/>
</dbReference>
<evidence type="ECO:0000256" key="3">
    <source>
        <dbReference type="ARBA" id="ARBA00022801"/>
    </source>
</evidence>
<dbReference type="GO" id="GO:0009253">
    <property type="term" value="P:peptidoglycan catabolic process"/>
    <property type="evidence" value="ECO:0007669"/>
    <property type="project" value="InterPro"/>
</dbReference>
<dbReference type="Gene3D" id="3.40.630.40">
    <property type="entry name" value="Zn-dependent exopeptidases"/>
    <property type="match status" value="1"/>
</dbReference>
<sequence>MEKSTIVAIFLLVCLPFFSETASLKLKPLHRAFTIVIDAGHGGKDSGALGSLVKEKDIALKLALRLGQYIHEYMPSVQVLYTRTTDRFIPLHERIALANNNHADLFLSIHCNSSLSRSNAISGTETYVMGLHGVTENLNVAKRENKAVLLEKDYVQNYGGYNPYSSEGHIMLSMYQNAYLSQSLLLAEKVEKQFMHTAKRKSRGVKQAGFLVLRTATMPSVLVETGFLSNSTEENYLNSEKGQIYTASAMYRAVKDYKATVESNTNYNYQRVKGTSTALPKPRVSTSVPTQKRVPKTTEKHQFVRKTIVPQNGTIKRNSTASNHYTQPKTEPAIKEMPSIAEMYPTSLQSVASSGGKAVPSANKTVFRVQLAASTQKSNLKEGIWAAVKGVECLKVGTTYKFLIGRHSSLNTAVKEQEHWRANGFEGAFIVAFKNGQRISMTEAIH</sequence>
<evidence type="ECO:0000259" key="5">
    <source>
        <dbReference type="SMART" id="SM00646"/>
    </source>
</evidence>
<proteinExistence type="predicted"/>
<evidence type="ECO:0000256" key="1">
    <source>
        <dbReference type="ARBA" id="ARBA00001561"/>
    </source>
</evidence>
<feature type="region of interest" description="Disordered" evidence="4">
    <location>
        <begin position="279"/>
        <end position="298"/>
    </location>
</feature>
<dbReference type="SUPFAM" id="SSF53187">
    <property type="entry name" value="Zn-dependent exopeptidases"/>
    <property type="match status" value="1"/>
</dbReference>
<gene>
    <name evidence="6" type="ORF">HELGO_WM21358</name>
</gene>
<name>A0A6S6UGU9_9BACT</name>